<dbReference type="Proteomes" id="UP000315460">
    <property type="component" value="Unassembled WGS sequence"/>
</dbReference>
<evidence type="ECO:0000313" key="3">
    <source>
        <dbReference type="Proteomes" id="UP000315460"/>
    </source>
</evidence>
<dbReference type="EMBL" id="FXTG01000001">
    <property type="protein sequence ID" value="SMO42373.1"/>
    <property type="molecule type" value="Genomic_DNA"/>
</dbReference>
<protein>
    <submittedName>
        <fullName evidence="2">Exopolyphosphatase / guanosine-5'-triphosphate,3'-diphosphate pyrophosphatase</fullName>
    </submittedName>
</protein>
<dbReference type="PANTHER" id="PTHR30005:SF13">
    <property type="entry name" value="EXOPOLYPHOSPHATASE 2"/>
    <property type="match status" value="1"/>
</dbReference>
<keyword evidence="3" id="KW-1185">Reference proteome</keyword>
<gene>
    <name evidence="2" type="ORF">SAMN06265174_101539</name>
</gene>
<dbReference type="PANTHER" id="PTHR30005">
    <property type="entry name" value="EXOPOLYPHOSPHATASE"/>
    <property type="match status" value="1"/>
</dbReference>
<feature type="domain" description="Ppx/GppA phosphatase N-terminal" evidence="1">
    <location>
        <begin position="35"/>
        <end position="329"/>
    </location>
</feature>
<reference evidence="2 3" key="1">
    <citation type="submission" date="2017-05" db="EMBL/GenBank/DDBJ databases">
        <authorList>
            <person name="Varghese N."/>
            <person name="Submissions S."/>
        </authorList>
    </citation>
    <scope>NUCLEOTIDE SEQUENCE [LARGE SCALE GENOMIC DNA]</scope>
    <source>
        <strain evidence="2 3">DSM 45139</strain>
    </source>
</reference>
<dbReference type="Pfam" id="PF02541">
    <property type="entry name" value="Ppx-GppA"/>
    <property type="match status" value="1"/>
</dbReference>
<dbReference type="SUPFAM" id="SSF53067">
    <property type="entry name" value="Actin-like ATPase domain"/>
    <property type="match status" value="2"/>
</dbReference>
<comment type="caution">
    <text evidence="2">The sequence shown here is derived from an EMBL/GenBank/DDBJ whole genome shotgun (WGS) entry which is preliminary data.</text>
</comment>
<dbReference type="InterPro" id="IPR043129">
    <property type="entry name" value="ATPase_NBD"/>
</dbReference>
<dbReference type="RefSeq" id="WP_154828137.1">
    <property type="nucleotide sequence ID" value="NZ_BAAAQH010000004.1"/>
</dbReference>
<name>A0ABY1MXM8_9ACTN</name>
<organism evidence="2 3">
    <name type="scientific">Dietzia kunjamensis subsp. schimae</name>
    <dbReference type="NCBI Taxonomy" id="498198"/>
    <lineage>
        <taxon>Bacteria</taxon>
        <taxon>Bacillati</taxon>
        <taxon>Actinomycetota</taxon>
        <taxon>Actinomycetes</taxon>
        <taxon>Mycobacteriales</taxon>
        <taxon>Dietziaceae</taxon>
        <taxon>Dietzia</taxon>
    </lineage>
</organism>
<evidence type="ECO:0000313" key="2">
    <source>
        <dbReference type="EMBL" id="SMO42373.1"/>
    </source>
</evidence>
<dbReference type="CDD" id="cd24119">
    <property type="entry name" value="ASKHA_NBD_MtPPX2-like"/>
    <property type="match status" value="1"/>
</dbReference>
<dbReference type="InterPro" id="IPR050273">
    <property type="entry name" value="GppA/Ppx_hydrolase"/>
</dbReference>
<proteinExistence type="predicted"/>
<evidence type="ECO:0000259" key="1">
    <source>
        <dbReference type="Pfam" id="PF02541"/>
    </source>
</evidence>
<accession>A0ABY1MXM8</accession>
<dbReference type="InterPro" id="IPR003695">
    <property type="entry name" value="Ppx_GppA_N"/>
</dbReference>
<dbReference type="Gene3D" id="3.30.420.150">
    <property type="entry name" value="Exopolyphosphatase. Domain 2"/>
    <property type="match status" value="1"/>
</dbReference>
<sequence length="339" mass="35174">MSSAVGSDRSGSARGGRVRVGAVDCGTNSIRLLVAEGVPGELGLTDVVREMRIIRLGEGVDATGRLSEGAISRCRTALTDYTATMAELGVQSVRMVATSATRDARNKDEFFGMTAEVLGAHFPGAQAEVISGQTEAELTFAGGVSDLRPEDGPFVVTDLGGGSTEIVVGELVRGEVQLLGARSLDIGCVRITERVLHSDPPTAAEVAEARAVVSEALAEAGDVPVGRAARWVGVAGTFTTLSALAQNLGEYDPERIHGSVIPLDRMREVCHQLVASTVAERRALGAMHPGRADVIGGGSIVVQALCDVMAERAGLSELTVSEKDILDGIAMSVLTRLAG</sequence>
<dbReference type="Gene3D" id="3.30.420.40">
    <property type="match status" value="1"/>
</dbReference>